<dbReference type="SMART" id="SM00729">
    <property type="entry name" value="Elp3"/>
    <property type="match status" value="1"/>
</dbReference>
<dbReference type="PROSITE" id="PS51918">
    <property type="entry name" value="RADICAL_SAM"/>
    <property type="match status" value="1"/>
</dbReference>
<dbReference type="SUPFAM" id="SSF102114">
    <property type="entry name" value="Radical SAM enzymes"/>
    <property type="match status" value="1"/>
</dbReference>
<comment type="caution">
    <text evidence="12">The sequence shown here is derived from an EMBL/GenBank/DDBJ whole genome shotgun (WGS) entry which is preliminary data.</text>
</comment>
<organism evidence="12 13">
    <name type="scientific">Pseudocalidococcus azoricus BACA0444</name>
    <dbReference type="NCBI Taxonomy" id="2918990"/>
    <lineage>
        <taxon>Bacteria</taxon>
        <taxon>Bacillati</taxon>
        <taxon>Cyanobacteriota</taxon>
        <taxon>Cyanophyceae</taxon>
        <taxon>Acaryochloridales</taxon>
        <taxon>Thermosynechococcaceae</taxon>
        <taxon>Pseudocalidococcus</taxon>
        <taxon>Pseudocalidococcus azoricus</taxon>
    </lineage>
</organism>
<evidence type="ECO:0000313" key="13">
    <source>
        <dbReference type="Proteomes" id="UP001268256"/>
    </source>
</evidence>
<dbReference type="CDD" id="cd01335">
    <property type="entry name" value="Radical_SAM"/>
    <property type="match status" value="1"/>
</dbReference>
<dbReference type="InterPro" id="IPR006638">
    <property type="entry name" value="Elp3/MiaA/NifB-like_rSAM"/>
</dbReference>
<keyword evidence="7 10" id="KW-0411">Iron-sulfur</keyword>
<evidence type="ECO:0000256" key="5">
    <source>
        <dbReference type="ARBA" id="ARBA00022723"/>
    </source>
</evidence>
<dbReference type="NCBIfam" id="TIGR03550">
    <property type="entry name" value="F420_cofG"/>
    <property type="match status" value="1"/>
</dbReference>
<comment type="cofactor">
    <cofactor evidence="10">
        <name>[4Fe-4S] cluster</name>
        <dbReference type="ChEBI" id="CHEBI:49883"/>
    </cofactor>
    <text evidence="10">Binds 1 [4Fe-4S] cluster. The cluster is coordinated with 3 cysteines and an exchangeable S-adenosyl-L-methionine.</text>
</comment>
<dbReference type="InterPro" id="IPR013785">
    <property type="entry name" value="Aldolase_TIM"/>
</dbReference>
<keyword evidence="6 10" id="KW-0408">Iron</keyword>
<dbReference type="PANTHER" id="PTHR43076:SF15">
    <property type="entry name" value="7,8-DIDEMETHYL-8-HYDROXY-5-DEAZARIBOFLAVIN SYNTHASE"/>
    <property type="match status" value="1"/>
</dbReference>
<feature type="binding site" evidence="10">
    <location>
        <position position="18"/>
    </location>
    <ligand>
        <name>[4Fe-4S] cluster</name>
        <dbReference type="ChEBI" id="CHEBI:49883"/>
        <note>4Fe-4S-S-AdoMet</note>
    </ligand>
</feature>
<dbReference type="EMBL" id="JAVMIP010000020">
    <property type="protein sequence ID" value="MDS3861996.1"/>
    <property type="molecule type" value="Genomic_DNA"/>
</dbReference>
<dbReference type="InterPro" id="IPR007197">
    <property type="entry name" value="rSAM"/>
</dbReference>
<protein>
    <recommendedName>
        <fullName evidence="2 10">7,8-didemethyl-8-hydroxy-5-deazariboflavin synthase</fullName>
        <ecNumber evidence="2 10">4.3.1.32</ecNumber>
    </recommendedName>
    <alternativeName>
        <fullName evidence="10">FO synthase subunit 1</fullName>
    </alternativeName>
</protein>
<name>A0AAE4FVU5_9CYAN</name>
<gene>
    <name evidence="10 12" type="primary">cofG</name>
    <name evidence="12" type="ORF">RIF25_14430</name>
</gene>
<evidence type="ECO:0000256" key="10">
    <source>
        <dbReference type="HAMAP-Rule" id="MF_01611"/>
    </source>
</evidence>
<comment type="catalytic activity">
    <reaction evidence="9 10">
        <text>5-amino-5-(4-hydroxybenzyl)-6-(D-ribitylimino)-5,6-dihydrouracil + S-adenosyl-L-methionine = 7,8-didemethyl-8-hydroxy-5-deazariboflavin + 5'-deoxyadenosine + L-methionine + NH4(+) + H(+)</text>
        <dbReference type="Rhea" id="RHEA:55204"/>
        <dbReference type="ChEBI" id="CHEBI:15378"/>
        <dbReference type="ChEBI" id="CHEBI:17319"/>
        <dbReference type="ChEBI" id="CHEBI:28938"/>
        <dbReference type="ChEBI" id="CHEBI:57844"/>
        <dbReference type="ChEBI" id="CHEBI:59789"/>
        <dbReference type="ChEBI" id="CHEBI:59904"/>
        <dbReference type="ChEBI" id="CHEBI:85936"/>
        <dbReference type="EC" id="4.3.1.32"/>
    </reaction>
</comment>
<evidence type="ECO:0000256" key="9">
    <source>
        <dbReference type="ARBA" id="ARBA00048974"/>
    </source>
</evidence>
<dbReference type="HAMAP" id="MF_01611">
    <property type="entry name" value="FO_synth_sub1"/>
    <property type="match status" value="1"/>
</dbReference>
<keyword evidence="8 10" id="KW-0456">Lyase</keyword>
<sequence length="325" mass="36168">MPVITYSPAFTLVPTYECFNRCTYCNFREDIGSGAWLRVAEAKEILQGIAGQGICEILILAGEVAPQSPQRGAWLERIYQLGELALNLGFLPHTNAGVLTATEMAYLKTVNVSQGLMLEQVTPQLLRTVHHQAPTKAPTLRIEHLHQAGRLQIPSTTGLLLGIGETAKDRIDTLKVIAELHQRWGHIQEVILQPYSPGLAQHLPNLGYELDQLPSLIHQARRILPPDITLQIPPNLIPSFDLLLACLEAGARDLGGLVPYDHVNPAYPHADLIDLKTRLAKAGWDLHPRLPVYPQYLQYLPPHLRAQSQAWQTRFEAAITLIPNH</sequence>
<evidence type="ECO:0000256" key="7">
    <source>
        <dbReference type="ARBA" id="ARBA00023014"/>
    </source>
</evidence>
<dbReference type="EC" id="4.3.1.32" evidence="2 10"/>
<dbReference type="SFLD" id="SFLDS00029">
    <property type="entry name" value="Radical_SAM"/>
    <property type="match status" value="1"/>
</dbReference>
<keyword evidence="13" id="KW-1185">Reference proteome</keyword>
<dbReference type="GO" id="GO:0016765">
    <property type="term" value="F:transferase activity, transferring alkyl or aryl (other than methyl) groups"/>
    <property type="evidence" value="ECO:0007669"/>
    <property type="project" value="InterPro"/>
</dbReference>
<keyword evidence="5 10" id="KW-0479">Metal-binding</keyword>
<keyword evidence="4 10" id="KW-0949">S-adenosyl-L-methionine</keyword>
<dbReference type="InterPro" id="IPR058240">
    <property type="entry name" value="rSAM_sf"/>
</dbReference>
<comment type="function">
    <text evidence="10">Catalyzes the radical-mediated synthesis of 7,8-didemethyl-8-hydroxy-5-deazariboflavin (FO) from 5-amino-5-(4-hydroxybenzyl)-6-(D-ribitylimino)-5,6-dihydrouracil.</text>
</comment>
<evidence type="ECO:0000256" key="8">
    <source>
        <dbReference type="ARBA" id="ARBA00023239"/>
    </source>
</evidence>
<comment type="pathway">
    <text evidence="1 10">Cofactor biosynthesis; coenzyme F0 biosynthesis.</text>
</comment>
<dbReference type="Proteomes" id="UP001268256">
    <property type="component" value="Unassembled WGS sequence"/>
</dbReference>
<dbReference type="Gene3D" id="3.20.20.70">
    <property type="entry name" value="Aldolase class I"/>
    <property type="match status" value="1"/>
</dbReference>
<dbReference type="InterPro" id="IPR019939">
    <property type="entry name" value="CofG_family"/>
</dbReference>
<evidence type="ECO:0000256" key="3">
    <source>
        <dbReference type="ARBA" id="ARBA00022485"/>
    </source>
</evidence>
<dbReference type="SFLD" id="SFLDG01064">
    <property type="entry name" value="F420__menaquinone_cofactor_bio"/>
    <property type="match status" value="1"/>
</dbReference>
<feature type="binding site" evidence="10">
    <location>
        <position position="25"/>
    </location>
    <ligand>
        <name>[4Fe-4S] cluster</name>
        <dbReference type="ChEBI" id="CHEBI:49883"/>
        <note>4Fe-4S-S-AdoMet</note>
    </ligand>
</feature>
<dbReference type="GO" id="GO:0005506">
    <property type="term" value="F:iron ion binding"/>
    <property type="evidence" value="ECO:0007669"/>
    <property type="project" value="UniProtKB-UniRule"/>
</dbReference>
<dbReference type="GO" id="GO:0044689">
    <property type="term" value="F:7,8-didemethyl-8-hydroxy-5-deazariboflavin synthase activity"/>
    <property type="evidence" value="ECO:0007669"/>
    <property type="project" value="UniProtKB-EC"/>
</dbReference>
<keyword evidence="3 10" id="KW-0004">4Fe-4S</keyword>
<evidence type="ECO:0000256" key="4">
    <source>
        <dbReference type="ARBA" id="ARBA00022691"/>
    </source>
</evidence>
<dbReference type="Pfam" id="PF04055">
    <property type="entry name" value="Radical_SAM"/>
    <property type="match status" value="1"/>
</dbReference>
<proteinExistence type="inferred from homology"/>
<dbReference type="InterPro" id="IPR034405">
    <property type="entry name" value="F420"/>
</dbReference>
<dbReference type="GO" id="GO:0051539">
    <property type="term" value="F:4 iron, 4 sulfur cluster binding"/>
    <property type="evidence" value="ECO:0007669"/>
    <property type="project" value="UniProtKB-KW"/>
</dbReference>
<dbReference type="AlphaFoldDB" id="A0AAE4FVU5"/>
<evidence type="ECO:0000313" key="12">
    <source>
        <dbReference type="EMBL" id="MDS3861996.1"/>
    </source>
</evidence>
<evidence type="ECO:0000256" key="6">
    <source>
        <dbReference type="ARBA" id="ARBA00023004"/>
    </source>
</evidence>
<evidence type="ECO:0000256" key="1">
    <source>
        <dbReference type="ARBA" id="ARBA00004712"/>
    </source>
</evidence>
<dbReference type="SFLD" id="SFLDF00294">
    <property type="entry name" value="7_8-didemethyl-8-hydroxy-5-dea"/>
    <property type="match status" value="1"/>
</dbReference>
<evidence type="ECO:0000259" key="11">
    <source>
        <dbReference type="PROSITE" id="PS51918"/>
    </source>
</evidence>
<dbReference type="RefSeq" id="WP_322879215.1">
    <property type="nucleotide sequence ID" value="NZ_JAVMIP010000020.1"/>
</dbReference>
<comment type="subunit">
    <text evidence="10">The FO synthase complex consists of two subunits, CofG and CofH.</text>
</comment>
<evidence type="ECO:0000256" key="2">
    <source>
        <dbReference type="ARBA" id="ARBA00012126"/>
    </source>
</evidence>
<accession>A0AAE4FVU5</accession>
<dbReference type="PANTHER" id="PTHR43076">
    <property type="entry name" value="FO SYNTHASE (COFH)"/>
    <property type="match status" value="1"/>
</dbReference>
<dbReference type="NCBIfam" id="NF004884">
    <property type="entry name" value="PRK06245.1"/>
    <property type="match status" value="1"/>
</dbReference>
<feature type="binding site" evidence="10">
    <location>
        <position position="22"/>
    </location>
    <ligand>
        <name>[4Fe-4S] cluster</name>
        <dbReference type="ChEBI" id="CHEBI:49883"/>
        <note>4Fe-4S-S-AdoMet</note>
    </ligand>
</feature>
<reference evidence="13" key="1">
    <citation type="submission" date="2023-07" db="EMBL/GenBank/DDBJ databases">
        <authorList>
            <person name="Luz R."/>
            <person name="Cordeiro R."/>
            <person name="Fonseca A."/>
            <person name="Goncalves V."/>
        </authorList>
    </citation>
    <scope>NUCLEOTIDE SEQUENCE [LARGE SCALE GENOMIC DNA]</scope>
    <source>
        <strain evidence="13">BACA0444</strain>
    </source>
</reference>
<comment type="similarity">
    <text evidence="10">Belongs to the radical SAM superfamily. CofG family.</text>
</comment>
<dbReference type="SFLD" id="SFLDG01388">
    <property type="entry name" value="7_8-didemethyl-8-hydroxy-5-dea"/>
    <property type="match status" value="1"/>
</dbReference>
<feature type="domain" description="Radical SAM core" evidence="11">
    <location>
        <begin position="4"/>
        <end position="235"/>
    </location>
</feature>